<protein>
    <submittedName>
        <fullName evidence="1">Uncharacterized protein</fullName>
    </submittedName>
</protein>
<dbReference type="EMBL" id="CM044701">
    <property type="protein sequence ID" value="KAI5683577.1"/>
    <property type="molecule type" value="Genomic_DNA"/>
</dbReference>
<organism evidence="1 2">
    <name type="scientific">Catharanthus roseus</name>
    <name type="common">Madagascar periwinkle</name>
    <name type="synonym">Vinca rosea</name>
    <dbReference type="NCBI Taxonomy" id="4058"/>
    <lineage>
        <taxon>Eukaryota</taxon>
        <taxon>Viridiplantae</taxon>
        <taxon>Streptophyta</taxon>
        <taxon>Embryophyta</taxon>
        <taxon>Tracheophyta</taxon>
        <taxon>Spermatophyta</taxon>
        <taxon>Magnoliopsida</taxon>
        <taxon>eudicotyledons</taxon>
        <taxon>Gunneridae</taxon>
        <taxon>Pentapetalae</taxon>
        <taxon>asterids</taxon>
        <taxon>lamiids</taxon>
        <taxon>Gentianales</taxon>
        <taxon>Apocynaceae</taxon>
        <taxon>Rauvolfioideae</taxon>
        <taxon>Vinceae</taxon>
        <taxon>Catharanthinae</taxon>
        <taxon>Catharanthus</taxon>
    </lineage>
</organism>
<evidence type="ECO:0000313" key="1">
    <source>
        <dbReference type="EMBL" id="KAI5683577.1"/>
    </source>
</evidence>
<sequence>MPGKKARSKRFAPHWLKEDDCLEVFDKLWIPKPSPSADSVKTNFSSILDHLLDWSKRKYRNLPLKIKRIKKKLDNIQSQNSWSAMEEVQLEMELDTLLTQEEEYWKTISRVGWLTEGDRNTTYFYRKVSQ</sequence>
<dbReference type="Proteomes" id="UP001060085">
    <property type="component" value="Linkage Group LG01"/>
</dbReference>
<proteinExistence type="predicted"/>
<reference evidence="2" key="1">
    <citation type="journal article" date="2023" name="Nat. Plants">
        <title>Single-cell RNA sequencing provides a high-resolution roadmap for understanding the multicellular compartmentation of specialized metabolism.</title>
        <authorList>
            <person name="Sun S."/>
            <person name="Shen X."/>
            <person name="Li Y."/>
            <person name="Li Y."/>
            <person name="Wang S."/>
            <person name="Li R."/>
            <person name="Zhang H."/>
            <person name="Shen G."/>
            <person name="Guo B."/>
            <person name="Wei J."/>
            <person name="Xu J."/>
            <person name="St-Pierre B."/>
            <person name="Chen S."/>
            <person name="Sun C."/>
        </authorList>
    </citation>
    <scope>NUCLEOTIDE SEQUENCE [LARGE SCALE GENOMIC DNA]</scope>
</reference>
<evidence type="ECO:0000313" key="2">
    <source>
        <dbReference type="Proteomes" id="UP001060085"/>
    </source>
</evidence>
<accession>A0ACC0CFG4</accession>
<keyword evidence="2" id="KW-1185">Reference proteome</keyword>
<name>A0ACC0CFG4_CATRO</name>
<comment type="caution">
    <text evidence="1">The sequence shown here is derived from an EMBL/GenBank/DDBJ whole genome shotgun (WGS) entry which is preliminary data.</text>
</comment>
<gene>
    <name evidence="1" type="ORF">M9H77_04805</name>
</gene>